<dbReference type="InterPro" id="IPR025586">
    <property type="entry name" value="PcfJ"/>
</dbReference>
<accession>A0ABX1VJI4</accession>
<comment type="caution">
    <text evidence="1">The sequence shown here is derived from an EMBL/GenBank/DDBJ whole genome shotgun (WGS) entry which is preliminary data.</text>
</comment>
<keyword evidence="2" id="KW-1185">Reference proteome</keyword>
<sequence>MRPKTGRPGVWEVDRNAGRAAADLAARQTLWELFAPPPAPLVPAPERDTPHEAEARPAEPIDRLLARLRAHAAVLHGPAALAAAVEEALTVPGGPSAETNRRAIHAFCDAAGGSLDPAALLSFAPFWMREPAAFIPPEDLADPLALGPMVVNHLFGRYAIPIVLAPAFASAPEEGDDATKWMRWAVALGGGAGLRKAGRALGPTFGWEAPGRFQSHFEREGARLGRFPGGPLAAAIRAETSRVGGDEIVARRLLGVRFYRLDPTALPADDAAKAKRAFWTAAVGWLATRGAELTDPDARDVLAWAAERFERVGFAGLPCAKAGGFVWRGRSAKGALAAVRQEAERKAAAVAAQRERERLARAAAERLDRQNRRALRREAERIAQQQRRTAPAPALPGKWEPHGWDWEWKCHGSRWRFIERTTARALVAEGRALKHCAGSYVGRCGAGLSAVYSLTLNGAPRLTIEIRPDTGRVVQVRGADNRPPTPEEAIVVERWHRRCRRRRRHG</sequence>
<name>A0ABX1VJI4_9PLAN</name>
<gene>
    <name evidence="1" type="ORF">LzC2_40150</name>
</gene>
<proteinExistence type="predicted"/>
<dbReference type="Pfam" id="PF14284">
    <property type="entry name" value="PcfJ"/>
    <property type="match status" value="1"/>
</dbReference>
<evidence type="ECO:0000313" key="2">
    <source>
        <dbReference type="Proteomes" id="UP000609651"/>
    </source>
</evidence>
<reference evidence="1 2" key="1">
    <citation type="journal article" date="2020" name="Syst. Appl. Microbiol.">
        <title>Alienimonas chondri sp. nov., a novel planctomycete isolated from the biofilm of the red alga Chondrus crispus.</title>
        <authorList>
            <person name="Vitorino I."/>
            <person name="Albuquerque L."/>
            <person name="Wiegand S."/>
            <person name="Kallscheuer N."/>
            <person name="da Costa M.S."/>
            <person name="Lobo-da-Cunha A."/>
            <person name="Jogler C."/>
            <person name="Lage O.M."/>
        </authorList>
    </citation>
    <scope>NUCLEOTIDE SEQUENCE [LARGE SCALE GENOMIC DNA]</scope>
    <source>
        <strain evidence="1 2">LzC2</strain>
    </source>
</reference>
<dbReference type="Proteomes" id="UP000609651">
    <property type="component" value="Unassembled WGS sequence"/>
</dbReference>
<evidence type="ECO:0000313" key="1">
    <source>
        <dbReference type="EMBL" id="NNJ27904.1"/>
    </source>
</evidence>
<protein>
    <recommendedName>
        <fullName evidence="3">PcfJ-like protein</fullName>
    </recommendedName>
</protein>
<evidence type="ECO:0008006" key="3">
    <source>
        <dbReference type="Google" id="ProtNLM"/>
    </source>
</evidence>
<dbReference type="EMBL" id="WTPX01000229">
    <property type="protein sequence ID" value="NNJ27904.1"/>
    <property type="molecule type" value="Genomic_DNA"/>
</dbReference>
<organism evidence="1 2">
    <name type="scientific">Alienimonas chondri</name>
    <dbReference type="NCBI Taxonomy" id="2681879"/>
    <lineage>
        <taxon>Bacteria</taxon>
        <taxon>Pseudomonadati</taxon>
        <taxon>Planctomycetota</taxon>
        <taxon>Planctomycetia</taxon>
        <taxon>Planctomycetales</taxon>
        <taxon>Planctomycetaceae</taxon>
        <taxon>Alienimonas</taxon>
    </lineage>
</organism>